<dbReference type="EMBL" id="VIIS01001745">
    <property type="protein sequence ID" value="KAF0293456.1"/>
    <property type="molecule type" value="Genomic_DNA"/>
</dbReference>
<proteinExistence type="predicted"/>
<dbReference type="EMBL" id="VIIS01000476">
    <property type="protein sequence ID" value="KAF0308624.1"/>
    <property type="molecule type" value="Genomic_DNA"/>
</dbReference>
<keyword evidence="3" id="KW-0732">Signal</keyword>
<evidence type="ECO:0000313" key="4">
    <source>
        <dbReference type="EMBL" id="KAF0293456.1"/>
    </source>
</evidence>
<dbReference type="Proteomes" id="UP000440578">
    <property type="component" value="Unassembled WGS sequence"/>
</dbReference>
<evidence type="ECO:0000313" key="5">
    <source>
        <dbReference type="EMBL" id="KAF0308624.1"/>
    </source>
</evidence>
<feature type="compositionally biased region" description="Low complexity" evidence="1">
    <location>
        <begin position="38"/>
        <end position="47"/>
    </location>
</feature>
<feature type="chain" id="PRO_5033526090" evidence="3">
    <location>
        <begin position="20"/>
        <end position="149"/>
    </location>
</feature>
<organism evidence="5 6">
    <name type="scientific">Amphibalanus amphitrite</name>
    <name type="common">Striped barnacle</name>
    <name type="synonym">Balanus amphitrite</name>
    <dbReference type="NCBI Taxonomy" id="1232801"/>
    <lineage>
        <taxon>Eukaryota</taxon>
        <taxon>Metazoa</taxon>
        <taxon>Ecdysozoa</taxon>
        <taxon>Arthropoda</taxon>
        <taxon>Crustacea</taxon>
        <taxon>Multicrustacea</taxon>
        <taxon>Cirripedia</taxon>
        <taxon>Thoracica</taxon>
        <taxon>Thoracicalcarea</taxon>
        <taxon>Balanomorpha</taxon>
        <taxon>Balanoidea</taxon>
        <taxon>Balanidae</taxon>
        <taxon>Amphibalaninae</taxon>
        <taxon>Amphibalanus</taxon>
    </lineage>
</organism>
<accession>A0A6A4WXT1</accession>
<evidence type="ECO:0000313" key="6">
    <source>
        <dbReference type="Proteomes" id="UP000440578"/>
    </source>
</evidence>
<sequence>MASVEQLLLAALWTPLAAALSTRPDSAPSQPSSPPPASNSSADAGAPRVEAARETHMAAAAAAGASASHPLLTLTLVLALCFVSAAAAFGLRRVLRRAFFKDRAGSYRYFKVNQEDDGELMAVDGGYHVALDDSSEDEVGQEWGKIDGG</sequence>
<evidence type="ECO:0000256" key="1">
    <source>
        <dbReference type="SAM" id="MobiDB-lite"/>
    </source>
</evidence>
<keyword evidence="2" id="KW-0812">Transmembrane</keyword>
<feature type="transmembrane region" description="Helical" evidence="2">
    <location>
        <begin position="71"/>
        <end position="91"/>
    </location>
</feature>
<keyword evidence="2" id="KW-1133">Transmembrane helix</keyword>
<dbReference type="OrthoDB" id="6398361at2759"/>
<comment type="caution">
    <text evidence="5">The sequence shown here is derived from an EMBL/GenBank/DDBJ whole genome shotgun (WGS) entry which is preliminary data.</text>
</comment>
<keyword evidence="2" id="KW-0472">Membrane</keyword>
<evidence type="ECO:0000256" key="2">
    <source>
        <dbReference type="SAM" id="Phobius"/>
    </source>
</evidence>
<protein>
    <submittedName>
        <fullName evidence="5">Uncharacterized protein</fullName>
    </submittedName>
</protein>
<keyword evidence="6" id="KW-1185">Reference proteome</keyword>
<feature type="region of interest" description="Disordered" evidence="1">
    <location>
        <begin position="22"/>
        <end position="53"/>
    </location>
</feature>
<name>A0A6A4WXT1_AMPAM</name>
<reference evidence="5 6" key="1">
    <citation type="submission" date="2019-07" db="EMBL/GenBank/DDBJ databases">
        <title>Draft genome assembly of a fouling barnacle, Amphibalanus amphitrite (Darwin, 1854): The first reference genome for Thecostraca.</title>
        <authorList>
            <person name="Kim W."/>
        </authorList>
    </citation>
    <scope>NUCLEOTIDE SEQUENCE [LARGE SCALE GENOMIC DNA]</scope>
    <source>
        <strain evidence="5">SNU_AA5</strain>
        <tissue evidence="5">Soma without cirri and trophi</tissue>
    </source>
</reference>
<evidence type="ECO:0000256" key="3">
    <source>
        <dbReference type="SAM" id="SignalP"/>
    </source>
</evidence>
<dbReference type="AlphaFoldDB" id="A0A6A4WXT1"/>
<feature type="signal peptide" evidence="3">
    <location>
        <begin position="1"/>
        <end position="19"/>
    </location>
</feature>
<gene>
    <name evidence="4" type="ORF">FJT64_008714</name>
    <name evidence="5" type="ORF">FJT64_020163</name>
</gene>